<dbReference type="Gene3D" id="3.30.559.10">
    <property type="entry name" value="Chloramphenicol acetyltransferase-like domain"/>
    <property type="match status" value="2"/>
</dbReference>
<dbReference type="PANTHER" id="PTHR31147:SF25">
    <property type="entry name" value="HXXXD-TYPE ACYL-TRANSFERASE FAMILY PROTEIN"/>
    <property type="match status" value="1"/>
</dbReference>
<comment type="similarity">
    <text evidence="1">Belongs to the plant acyltransferase family.</text>
</comment>
<name>A0ABM0TGP5_CAMSA</name>
<reference evidence="3" key="2">
    <citation type="submission" date="2025-08" db="UniProtKB">
        <authorList>
            <consortium name="RefSeq"/>
        </authorList>
    </citation>
    <scope>IDENTIFICATION</scope>
    <source>
        <tissue evidence="3">Leaf</tissue>
    </source>
</reference>
<gene>
    <name evidence="3" type="primary">LOC104711186</name>
</gene>
<reference evidence="2" key="1">
    <citation type="journal article" date="2014" name="Nat. Commun.">
        <title>The emerging biofuel crop Camelina sativa retains a highly undifferentiated hexaploid genome structure.</title>
        <authorList>
            <person name="Kagale S."/>
            <person name="Koh C."/>
            <person name="Nixon J."/>
            <person name="Bollina V."/>
            <person name="Clarke W.E."/>
            <person name="Tuteja R."/>
            <person name="Spillane C."/>
            <person name="Robinson S.J."/>
            <person name="Links M.G."/>
            <person name="Clarke C."/>
            <person name="Higgins E.E."/>
            <person name="Huebert T."/>
            <person name="Sharpe A.G."/>
            <person name="Parkin I.A."/>
        </authorList>
    </citation>
    <scope>NUCLEOTIDE SEQUENCE [LARGE SCALE GENOMIC DNA]</scope>
    <source>
        <strain evidence="2">cv. DH55</strain>
    </source>
</reference>
<dbReference type="InterPro" id="IPR023213">
    <property type="entry name" value="CAT-like_dom_sf"/>
</dbReference>
<evidence type="ECO:0000256" key="1">
    <source>
        <dbReference type="ARBA" id="ARBA00009861"/>
    </source>
</evidence>
<accession>A0ABM0TGP5</accession>
<dbReference type="Proteomes" id="UP000694864">
    <property type="component" value="Chromosome 9"/>
</dbReference>
<evidence type="ECO:0000313" key="3">
    <source>
        <dbReference type="RefSeq" id="XP_010426170.1"/>
    </source>
</evidence>
<dbReference type="RefSeq" id="XP_010426170.1">
    <property type="nucleotide sequence ID" value="XM_010427868.1"/>
</dbReference>
<keyword evidence="2" id="KW-1185">Reference proteome</keyword>
<evidence type="ECO:0000313" key="2">
    <source>
        <dbReference type="Proteomes" id="UP000694864"/>
    </source>
</evidence>
<protein>
    <submittedName>
        <fullName evidence="3">Spermidine sinapoyl-CoA acyltransferase-like</fullName>
    </submittedName>
</protein>
<sequence>MGSEDNSSPLVVEKSEVVLVKPSKPTPDVSLFLSTIDNNPNIEAILKTICVFAPKPYLKDQASHDPASLLQYALSNALVYYYPLAGKLHRKSDDNRLQLNCKAGDGVPFIRATATCTLSSLNYLDNADHLDAAYQLVPCYEPVTGCEGYDPLALQVTQFACGGITIGMSHSHSVCDGVGVAHFFRTMNELASGKTQLTVIPVWERERLIFNNINGELGDFNKNPEVVDLPKAFSSIATSPYTLTEDMVCEILYITSQDITKLKKIVGEDEQMTNDKEKVVVTITTLEILAAHVWRARCRALKLNPEGTTDLWLAIGICSIMEPALPEGYYGNAFVNAYVSLTASELSESSLSHVVRLIKNMKTAAIRKEYVLGELSKIEGTLKMKASVTGINAGSMMLSDWRQIGLHYNGWGGLVNIIPLLPVNFPQLCVFLPSSKAVPGMEGGVRVLVTLPKAAMAKFKEEMSVS</sequence>
<dbReference type="PANTHER" id="PTHR31147">
    <property type="entry name" value="ACYL TRANSFERASE 4"/>
    <property type="match status" value="1"/>
</dbReference>
<dbReference type="InterPro" id="IPR050898">
    <property type="entry name" value="Plant_acyltransferase"/>
</dbReference>
<dbReference type="GeneID" id="104711186"/>
<organism evidence="2 3">
    <name type="scientific">Camelina sativa</name>
    <name type="common">False flax</name>
    <name type="synonym">Myagrum sativum</name>
    <dbReference type="NCBI Taxonomy" id="90675"/>
    <lineage>
        <taxon>Eukaryota</taxon>
        <taxon>Viridiplantae</taxon>
        <taxon>Streptophyta</taxon>
        <taxon>Embryophyta</taxon>
        <taxon>Tracheophyta</taxon>
        <taxon>Spermatophyta</taxon>
        <taxon>Magnoliopsida</taxon>
        <taxon>eudicotyledons</taxon>
        <taxon>Gunneridae</taxon>
        <taxon>Pentapetalae</taxon>
        <taxon>rosids</taxon>
        <taxon>malvids</taxon>
        <taxon>Brassicales</taxon>
        <taxon>Brassicaceae</taxon>
        <taxon>Camelineae</taxon>
        <taxon>Camelina</taxon>
    </lineage>
</organism>
<proteinExistence type="inferred from homology"/>
<dbReference type="Pfam" id="PF02458">
    <property type="entry name" value="Transferase"/>
    <property type="match status" value="1"/>
</dbReference>